<dbReference type="Pfam" id="PF14106">
    <property type="entry name" value="DUF4279"/>
    <property type="match status" value="1"/>
</dbReference>
<protein>
    <recommendedName>
        <fullName evidence="3">DUF4279 domain-containing protein</fullName>
    </recommendedName>
</protein>
<dbReference type="AlphaFoldDB" id="A0A2I1XBV2"/>
<gene>
    <name evidence="1" type="ORF">CYK00_06550</name>
</gene>
<name>A0A2I1XBV2_NEISI</name>
<evidence type="ECO:0000313" key="1">
    <source>
        <dbReference type="EMBL" id="PLA40114.1"/>
    </source>
</evidence>
<dbReference type="RefSeq" id="WP_101810324.1">
    <property type="nucleotide sequence ID" value="NZ_PKJO01000007.1"/>
</dbReference>
<sequence>MMILPNCYSYFRMVSDHNCADELTQLLGIQPFSVTRCGEMHLANGMPRPQPADWSAWNGCRQDQPVNDAEGQCLRIVRQLHGNIDALARFRRQYQAKFWLEVVPEYVVDAEQNPYIRFSREIIEFCYLTGTEIDVDVYHYCNFCDSDEGQNGTLH</sequence>
<organism evidence="1 2">
    <name type="scientific">Neisseria sicca</name>
    <dbReference type="NCBI Taxonomy" id="490"/>
    <lineage>
        <taxon>Bacteria</taxon>
        <taxon>Pseudomonadati</taxon>
        <taxon>Pseudomonadota</taxon>
        <taxon>Betaproteobacteria</taxon>
        <taxon>Neisseriales</taxon>
        <taxon>Neisseriaceae</taxon>
        <taxon>Neisseria</taxon>
    </lineage>
</organism>
<dbReference type="Proteomes" id="UP000234767">
    <property type="component" value="Unassembled WGS sequence"/>
</dbReference>
<reference evidence="1 2" key="1">
    <citation type="submission" date="2017-12" db="EMBL/GenBank/DDBJ databases">
        <title>Phylogenetic diversity of female urinary microbiome.</title>
        <authorList>
            <person name="Thomas-White K."/>
            <person name="Wolfe A.J."/>
        </authorList>
    </citation>
    <scope>NUCLEOTIDE SEQUENCE [LARGE SCALE GENOMIC DNA]</scope>
    <source>
        <strain evidence="1 2">UMB0321</strain>
    </source>
</reference>
<accession>A0A2I1XBV2</accession>
<dbReference type="EMBL" id="PKJO01000007">
    <property type="protein sequence ID" value="PLA40114.1"/>
    <property type="molecule type" value="Genomic_DNA"/>
</dbReference>
<proteinExistence type="predicted"/>
<evidence type="ECO:0000313" key="2">
    <source>
        <dbReference type="Proteomes" id="UP000234767"/>
    </source>
</evidence>
<dbReference type="InterPro" id="IPR025459">
    <property type="entry name" value="DUF4279"/>
</dbReference>
<evidence type="ECO:0008006" key="3">
    <source>
        <dbReference type="Google" id="ProtNLM"/>
    </source>
</evidence>
<comment type="caution">
    <text evidence="1">The sequence shown here is derived from an EMBL/GenBank/DDBJ whole genome shotgun (WGS) entry which is preliminary data.</text>
</comment>